<dbReference type="InterPro" id="IPR012340">
    <property type="entry name" value="NA-bd_OB-fold"/>
</dbReference>
<sequence length="122" mass="13448">MSDAKVRGVVHLVEETKTYGQKGFRKRMVVLEQDKGSFTNYVPVEFTRDACDTVDGLKKGDEVEIVYRLNGRRWQRDADSEVKFFVNLEALTYQVVGGSSGASGSANDAFAEAGGEDDDAPF</sequence>
<evidence type="ECO:0000256" key="1">
    <source>
        <dbReference type="SAM" id="MobiDB-lite"/>
    </source>
</evidence>
<dbReference type="InterPro" id="IPR021474">
    <property type="entry name" value="DUF3127"/>
</dbReference>
<dbReference type="Proteomes" id="UP000318053">
    <property type="component" value="Unassembled WGS sequence"/>
</dbReference>
<dbReference type="SUPFAM" id="SSF50249">
    <property type="entry name" value="Nucleic acid-binding proteins"/>
    <property type="match status" value="1"/>
</dbReference>
<evidence type="ECO:0000313" key="3">
    <source>
        <dbReference type="Proteomes" id="UP000318053"/>
    </source>
</evidence>
<protein>
    <recommendedName>
        <fullName evidence="4">DUF3127 domain-containing protein</fullName>
    </recommendedName>
</protein>
<comment type="caution">
    <text evidence="2">The sequence shown here is derived from an EMBL/GenBank/DDBJ whole genome shotgun (WGS) entry which is preliminary data.</text>
</comment>
<dbReference type="AlphaFoldDB" id="A0A5C5XNV9"/>
<feature type="compositionally biased region" description="Low complexity" evidence="1">
    <location>
        <begin position="102"/>
        <end position="113"/>
    </location>
</feature>
<evidence type="ECO:0008006" key="4">
    <source>
        <dbReference type="Google" id="ProtNLM"/>
    </source>
</evidence>
<gene>
    <name evidence="2" type="ORF">CA85_37070</name>
</gene>
<evidence type="ECO:0000313" key="2">
    <source>
        <dbReference type="EMBL" id="TWT64574.1"/>
    </source>
</evidence>
<dbReference type="RefSeq" id="WP_146392633.1">
    <property type="nucleotide sequence ID" value="NZ_SJPK01000010.1"/>
</dbReference>
<proteinExistence type="predicted"/>
<feature type="region of interest" description="Disordered" evidence="1">
    <location>
        <begin position="98"/>
        <end position="122"/>
    </location>
</feature>
<dbReference type="OrthoDB" id="598142at2"/>
<dbReference type="Pfam" id="PF11325">
    <property type="entry name" value="DUF3127"/>
    <property type="match status" value="1"/>
</dbReference>
<keyword evidence="3" id="KW-1185">Reference proteome</keyword>
<dbReference type="Gene3D" id="2.40.50.140">
    <property type="entry name" value="Nucleic acid-binding proteins"/>
    <property type="match status" value="1"/>
</dbReference>
<reference evidence="2 3" key="1">
    <citation type="submission" date="2019-02" db="EMBL/GenBank/DDBJ databases">
        <title>Deep-cultivation of Planctomycetes and their phenomic and genomic characterization uncovers novel biology.</title>
        <authorList>
            <person name="Wiegand S."/>
            <person name="Jogler M."/>
            <person name="Boedeker C."/>
            <person name="Pinto D."/>
            <person name="Vollmers J."/>
            <person name="Rivas-Marin E."/>
            <person name="Kohn T."/>
            <person name="Peeters S.H."/>
            <person name="Heuer A."/>
            <person name="Rast P."/>
            <person name="Oberbeckmann S."/>
            <person name="Bunk B."/>
            <person name="Jeske O."/>
            <person name="Meyerdierks A."/>
            <person name="Storesund J.E."/>
            <person name="Kallscheuer N."/>
            <person name="Luecker S."/>
            <person name="Lage O.M."/>
            <person name="Pohl T."/>
            <person name="Merkel B.J."/>
            <person name="Hornburger P."/>
            <person name="Mueller R.-W."/>
            <person name="Bruemmer F."/>
            <person name="Labrenz M."/>
            <person name="Spormann A.M."/>
            <person name="Op Den Camp H."/>
            <person name="Overmann J."/>
            <person name="Amann R."/>
            <person name="Jetten M.S.M."/>
            <person name="Mascher T."/>
            <person name="Medema M.H."/>
            <person name="Devos D.P."/>
            <person name="Kaster A.-K."/>
            <person name="Ovreas L."/>
            <person name="Rohde M."/>
            <person name="Galperin M.Y."/>
            <person name="Jogler C."/>
        </authorList>
    </citation>
    <scope>NUCLEOTIDE SEQUENCE [LARGE SCALE GENOMIC DNA]</scope>
    <source>
        <strain evidence="2 3">CA85</strain>
    </source>
</reference>
<accession>A0A5C5XNV9</accession>
<dbReference type="EMBL" id="SJPK01000010">
    <property type="protein sequence ID" value="TWT64574.1"/>
    <property type="molecule type" value="Genomic_DNA"/>
</dbReference>
<organism evidence="2 3">
    <name type="scientific">Allorhodopirellula solitaria</name>
    <dbReference type="NCBI Taxonomy" id="2527987"/>
    <lineage>
        <taxon>Bacteria</taxon>
        <taxon>Pseudomonadati</taxon>
        <taxon>Planctomycetota</taxon>
        <taxon>Planctomycetia</taxon>
        <taxon>Pirellulales</taxon>
        <taxon>Pirellulaceae</taxon>
        <taxon>Allorhodopirellula</taxon>
    </lineage>
</organism>
<name>A0A5C5XNV9_9BACT</name>